<gene>
    <name evidence="1" type="ORF">GGR91_000202</name>
</gene>
<organism evidence="1 2">
    <name type="scientific">Sphingorhabdus rigui</name>
    <dbReference type="NCBI Taxonomy" id="1282858"/>
    <lineage>
        <taxon>Bacteria</taxon>
        <taxon>Pseudomonadati</taxon>
        <taxon>Pseudomonadota</taxon>
        <taxon>Alphaproteobacteria</taxon>
        <taxon>Sphingomonadales</taxon>
        <taxon>Sphingomonadaceae</taxon>
        <taxon>Sphingorhabdus</taxon>
    </lineage>
</organism>
<keyword evidence="2" id="KW-1185">Reference proteome</keyword>
<name>A0A840AZ77_9SPHN</name>
<comment type="caution">
    <text evidence="1">The sequence shown here is derived from an EMBL/GenBank/DDBJ whole genome shotgun (WGS) entry which is preliminary data.</text>
</comment>
<dbReference type="Proteomes" id="UP000581447">
    <property type="component" value="Unassembled WGS sequence"/>
</dbReference>
<evidence type="ECO:0000313" key="1">
    <source>
        <dbReference type="EMBL" id="MBB3941980.1"/>
    </source>
</evidence>
<sequence>MQKAPVSFIFQKGLCWHFAKMRGLFATLGTGIVILSAGYAPDAAAARETEQSEITNCNDPRHRHVVVRPLTESLPVRKTEKQRVRRILM</sequence>
<evidence type="ECO:0000313" key="2">
    <source>
        <dbReference type="Proteomes" id="UP000581447"/>
    </source>
</evidence>
<accession>A0A840AZ77</accession>
<proteinExistence type="predicted"/>
<protein>
    <submittedName>
        <fullName evidence="1">Uncharacterized protein</fullName>
    </submittedName>
</protein>
<dbReference type="EMBL" id="JACIEA010000001">
    <property type="protein sequence ID" value="MBB3941980.1"/>
    <property type="molecule type" value="Genomic_DNA"/>
</dbReference>
<dbReference type="RefSeq" id="WP_183939206.1">
    <property type="nucleotide sequence ID" value="NZ_BAABBG010000001.1"/>
</dbReference>
<reference evidence="1 2" key="1">
    <citation type="submission" date="2020-08" db="EMBL/GenBank/DDBJ databases">
        <title>Genomic Encyclopedia of Type Strains, Phase IV (KMG-IV): sequencing the most valuable type-strain genomes for metagenomic binning, comparative biology and taxonomic classification.</title>
        <authorList>
            <person name="Goeker M."/>
        </authorList>
    </citation>
    <scope>NUCLEOTIDE SEQUENCE [LARGE SCALE GENOMIC DNA]</scope>
    <source>
        <strain evidence="1 2">DSM 29050</strain>
    </source>
</reference>
<dbReference type="AlphaFoldDB" id="A0A840AZ77"/>